<protein>
    <recommendedName>
        <fullName evidence="6">Serpentine receptor class gamma</fullName>
    </recommendedName>
</protein>
<dbReference type="Pfam" id="PF02118">
    <property type="entry name" value="Srg"/>
    <property type="match status" value="1"/>
</dbReference>
<feature type="non-terminal residue" evidence="7">
    <location>
        <position position="126"/>
    </location>
</feature>
<feature type="transmembrane region" description="Helical" evidence="6">
    <location>
        <begin position="106"/>
        <end position="125"/>
    </location>
</feature>
<keyword evidence="4 6" id="KW-1133">Transmembrane helix</keyword>
<reference evidence="7 8" key="1">
    <citation type="submission" date="2015-09" db="EMBL/GenBank/DDBJ databases">
        <title>Draft genome of the parasitic nematode Teladorsagia circumcincta isolate WARC Sus (inbred).</title>
        <authorList>
            <person name="Mitreva M."/>
        </authorList>
    </citation>
    <scope>NUCLEOTIDE SEQUENCE [LARGE SCALE GENOMIC DNA]</scope>
    <source>
        <strain evidence="7 8">S</strain>
    </source>
</reference>
<accession>A0A2G9URU2</accession>
<feature type="transmembrane region" description="Helical" evidence="6">
    <location>
        <begin position="21"/>
        <end position="41"/>
    </location>
</feature>
<comment type="similarity">
    <text evidence="2 6">Belongs to the nematode receptor-like protein srg family.</text>
</comment>
<keyword evidence="8" id="KW-1185">Reference proteome</keyword>
<dbReference type="PANTHER" id="PTHR31552">
    <property type="entry name" value="SERPENTINE RECEPTOR CLASS GAMMA"/>
    <property type="match status" value="1"/>
</dbReference>
<comment type="subcellular location">
    <subcellularLocation>
        <location evidence="1">Membrane</location>
        <topology evidence="1">Multi-pass membrane protein</topology>
    </subcellularLocation>
</comment>
<evidence type="ECO:0000256" key="6">
    <source>
        <dbReference type="RuleBase" id="RU280813"/>
    </source>
</evidence>
<dbReference type="EMBL" id="KZ345550">
    <property type="protein sequence ID" value="PIO72991.1"/>
    <property type="molecule type" value="Genomic_DNA"/>
</dbReference>
<comment type="caution">
    <text evidence="6">Lacks conserved residue(s) required for the propagation of feature annotation.</text>
</comment>
<dbReference type="GO" id="GO:0016020">
    <property type="term" value="C:membrane"/>
    <property type="evidence" value="ECO:0007669"/>
    <property type="project" value="UniProtKB-SubCell"/>
</dbReference>
<keyword evidence="5 6" id="KW-0472">Membrane</keyword>
<dbReference type="AlphaFoldDB" id="A0A2G9URU2"/>
<evidence type="ECO:0000256" key="5">
    <source>
        <dbReference type="ARBA" id="ARBA00023136"/>
    </source>
</evidence>
<sequence length="126" mass="14506">MEFQRLLLKIMPVPAEMWSTGFYVCIALIVVCPFCVTYQFLVNLSYFGYLSGMDCFNIRSTLNMQKVYDVLLPFVIVVTIFNAVINTTSVVKLFSFNKSQRRAPEVNLFFMSLVQFIIELFVGTIV</sequence>
<evidence type="ECO:0000256" key="4">
    <source>
        <dbReference type="ARBA" id="ARBA00022989"/>
    </source>
</evidence>
<keyword evidence="3 6" id="KW-0812">Transmembrane</keyword>
<evidence type="ECO:0000256" key="2">
    <source>
        <dbReference type="ARBA" id="ARBA00005692"/>
    </source>
</evidence>
<gene>
    <name evidence="7" type="ORF">TELCIR_05050</name>
</gene>
<dbReference type="GO" id="GO:0007606">
    <property type="term" value="P:sensory perception of chemical stimulus"/>
    <property type="evidence" value="ECO:0007669"/>
    <property type="project" value="UniProtKB-UniRule"/>
</dbReference>
<dbReference type="PANTHER" id="PTHR31552:SF28">
    <property type="entry name" value="SERPENTINE RECEPTOR CLASS GAMMA"/>
    <property type="match status" value="1"/>
</dbReference>
<dbReference type="OrthoDB" id="10613886at2759"/>
<evidence type="ECO:0000313" key="7">
    <source>
        <dbReference type="EMBL" id="PIO72991.1"/>
    </source>
</evidence>
<dbReference type="Proteomes" id="UP000230423">
    <property type="component" value="Unassembled WGS sequence"/>
</dbReference>
<proteinExistence type="inferred from homology"/>
<name>A0A2G9URU2_TELCI</name>
<feature type="transmembrane region" description="Helical" evidence="6">
    <location>
        <begin position="70"/>
        <end position="94"/>
    </location>
</feature>
<organism evidence="7 8">
    <name type="scientific">Teladorsagia circumcincta</name>
    <name type="common">Brown stomach worm</name>
    <name type="synonym">Ostertagia circumcincta</name>
    <dbReference type="NCBI Taxonomy" id="45464"/>
    <lineage>
        <taxon>Eukaryota</taxon>
        <taxon>Metazoa</taxon>
        <taxon>Ecdysozoa</taxon>
        <taxon>Nematoda</taxon>
        <taxon>Chromadorea</taxon>
        <taxon>Rhabditida</taxon>
        <taxon>Rhabditina</taxon>
        <taxon>Rhabditomorpha</taxon>
        <taxon>Strongyloidea</taxon>
        <taxon>Trichostrongylidae</taxon>
        <taxon>Teladorsagia</taxon>
    </lineage>
</organism>
<evidence type="ECO:0000256" key="1">
    <source>
        <dbReference type="ARBA" id="ARBA00004141"/>
    </source>
</evidence>
<dbReference type="GO" id="GO:0004888">
    <property type="term" value="F:transmembrane signaling receptor activity"/>
    <property type="evidence" value="ECO:0007669"/>
    <property type="project" value="InterPro"/>
</dbReference>
<evidence type="ECO:0000313" key="8">
    <source>
        <dbReference type="Proteomes" id="UP000230423"/>
    </source>
</evidence>
<evidence type="ECO:0000256" key="3">
    <source>
        <dbReference type="ARBA" id="ARBA00022692"/>
    </source>
</evidence>
<dbReference type="InterPro" id="IPR000609">
    <property type="entry name" value="7TM_GPCR_serpentine_rcpt_Srg"/>
</dbReference>